<keyword evidence="2" id="KW-1185">Reference proteome</keyword>
<dbReference type="RefSeq" id="WP_015214289.1">
    <property type="nucleotide sequence ID" value="NC_019771.1"/>
</dbReference>
<dbReference type="EMBL" id="CP003659">
    <property type="protein sequence ID" value="AFZ57652.1"/>
    <property type="molecule type" value="Genomic_DNA"/>
</dbReference>
<organism evidence="1 2">
    <name type="scientific">Anabaena cylindrica (strain ATCC 27899 / PCC 7122)</name>
    <dbReference type="NCBI Taxonomy" id="272123"/>
    <lineage>
        <taxon>Bacteria</taxon>
        <taxon>Bacillati</taxon>
        <taxon>Cyanobacteriota</taxon>
        <taxon>Cyanophyceae</taxon>
        <taxon>Nostocales</taxon>
        <taxon>Nostocaceae</taxon>
        <taxon>Anabaena</taxon>
    </lineage>
</organism>
<dbReference type="KEGG" id="acy:Anacy_2188"/>
<dbReference type="Proteomes" id="UP000010474">
    <property type="component" value="Chromosome"/>
</dbReference>
<dbReference type="HOGENOM" id="CLU_1395088_0_0_3"/>
<proteinExistence type="predicted"/>
<reference evidence="2" key="1">
    <citation type="journal article" date="2013" name="Proc. Natl. Acad. Sci. U.S.A.">
        <title>Improving the coverage of the cyanobacterial phylum using diversity-driven genome sequencing.</title>
        <authorList>
            <person name="Shih P.M."/>
            <person name="Wu D."/>
            <person name="Latifi A."/>
            <person name="Axen S.D."/>
            <person name="Fewer D.P."/>
            <person name="Talla E."/>
            <person name="Calteau A."/>
            <person name="Cai F."/>
            <person name="Tandeau de Marsac N."/>
            <person name="Rippka R."/>
            <person name="Herdman M."/>
            <person name="Sivonen K."/>
            <person name="Coursin T."/>
            <person name="Laurent T."/>
            <person name="Goodwin L."/>
            <person name="Nolan M."/>
            <person name="Davenport K.W."/>
            <person name="Han C.S."/>
            <person name="Rubin E.M."/>
            <person name="Eisen J.A."/>
            <person name="Woyke T."/>
            <person name="Gugger M."/>
            <person name="Kerfeld C.A."/>
        </authorList>
    </citation>
    <scope>NUCLEOTIDE SEQUENCE [LARGE SCALE GENOMIC DNA]</scope>
    <source>
        <strain evidence="2">ATCC 27899 / PCC 7122</strain>
    </source>
</reference>
<dbReference type="PATRIC" id="fig|272123.3.peg.2391"/>
<name>K9ZGF0_ANACC</name>
<sequence length="196" mass="20862">MPRRRGNKVAAYVVFSGLKYGFQINKAFHEQYKAVLGQTTFSGAAGVFFGANSPKPNRATLEIEGGSKVSSFCSSAKINDLQKSNWIVTSNGSGIRGVKTSGPTRTVYVDMPGDYKYAWNLTAAEVDNAAILGIEQATGSTDNMVWGSTPKPPRASKRVGGSTVSTFIKPQQSVIEAAVTAGWSVRGVSYDLLPNA</sequence>
<evidence type="ECO:0000313" key="1">
    <source>
        <dbReference type="EMBL" id="AFZ57652.1"/>
    </source>
</evidence>
<dbReference type="OrthoDB" id="512819at2"/>
<accession>K9ZGF0</accession>
<dbReference type="eggNOG" id="ENOG5033GXK">
    <property type="taxonomic scope" value="Bacteria"/>
</dbReference>
<gene>
    <name evidence="1" type="ordered locus">Anacy_2188</name>
</gene>
<protein>
    <submittedName>
        <fullName evidence="1">Uncharacterized protein</fullName>
    </submittedName>
</protein>
<dbReference type="AlphaFoldDB" id="K9ZGF0"/>
<dbReference type="STRING" id="272123.Anacy_2188"/>
<evidence type="ECO:0000313" key="2">
    <source>
        <dbReference type="Proteomes" id="UP000010474"/>
    </source>
</evidence>